<evidence type="ECO:0000259" key="3">
    <source>
        <dbReference type="Pfam" id="PF14347"/>
    </source>
</evidence>
<feature type="compositionally biased region" description="Low complexity" evidence="1">
    <location>
        <begin position="170"/>
        <end position="181"/>
    </location>
</feature>
<feature type="chain" id="PRO_5046168376" evidence="2">
    <location>
        <begin position="27"/>
        <end position="204"/>
    </location>
</feature>
<dbReference type="RefSeq" id="WP_172113153.1">
    <property type="nucleotide sequence ID" value="NZ_JABFDM010000003.1"/>
</dbReference>
<evidence type="ECO:0000256" key="2">
    <source>
        <dbReference type="SAM" id="SignalP"/>
    </source>
</evidence>
<dbReference type="Pfam" id="PF14347">
    <property type="entry name" value="DUF4399"/>
    <property type="match status" value="1"/>
</dbReference>
<organism evidence="4 5">
    <name type="scientific">Bradyrhizobium aeschynomenes</name>
    <dbReference type="NCBI Taxonomy" id="2734909"/>
    <lineage>
        <taxon>Bacteria</taxon>
        <taxon>Pseudomonadati</taxon>
        <taxon>Pseudomonadota</taxon>
        <taxon>Alphaproteobacteria</taxon>
        <taxon>Hyphomicrobiales</taxon>
        <taxon>Nitrobacteraceae</taxon>
        <taxon>Bradyrhizobium</taxon>
    </lineage>
</organism>
<dbReference type="Proteomes" id="UP000886476">
    <property type="component" value="Unassembled WGS sequence"/>
</dbReference>
<feature type="signal peptide" evidence="2">
    <location>
        <begin position="1"/>
        <end position="26"/>
    </location>
</feature>
<evidence type="ECO:0000313" key="5">
    <source>
        <dbReference type="Proteomes" id="UP000886476"/>
    </source>
</evidence>
<protein>
    <submittedName>
        <fullName evidence="4">DUF4399 domain-containing protein</fullName>
    </submittedName>
</protein>
<feature type="compositionally biased region" description="Basic and acidic residues" evidence="1">
    <location>
        <begin position="152"/>
        <end position="168"/>
    </location>
</feature>
<dbReference type="InterPro" id="IPR025512">
    <property type="entry name" value="DUF4399"/>
</dbReference>
<feature type="compositionally biased region" description="Polar residues" evidence="1">
    <location>
        <begin position="189"/>
        <end position="204"/>
    </location>
</feature>
<evidence type="ECO:0000313" key="4">
    <source>
        <dbReference type="EMBL" id="NPU68078.1"/>
    </source>
</evidence>
<keyword evidence="5" id="KW-1185">Reference proteome</keyword>
<sequence length="204" mass="22256">MLRTMSRRSRLILIMSLALAPTLLSAKGTKSPKDARVYFISPADGETVGGAFVVRFGLRNMGVTHAGDDFAGSGHHHLLVDVDETMQAGETIPRDKKHIHYAAGETEARIELSPGKHTLQLVMGDTKHLNFDPPVVSEKIMITVGKPSGSEEQARATRPVNERRRILERAAAPEPLQLQPAVTPEMTKSPESSDFISRVLSGSR</sequence>
<reference evidence="4" key="1">
    <citation type="submission" date="2020-05" db="EMBL/GenBank/DDBJ databases">
        <title>Nod-independent and nitrogen-fixing Bradyrhizobium aeschynomene sp. nov. isolated from nodules of Aeschynomene indica.</title>
        <authorList>
            <person name="Zhang Z."/>
        </authorList>
    </citation>
    <scope>NUCLEOTIDE SEQUENCE</scope>
    <source>
        <strain evidence="4">83012</strain>
    </source>
</reference>
<name>A0ABX2CIR2_9BRAD</name>
<feature type="region of interest" description="Disordered" evidence="1">
    <location>
        <begin position="146"/>
        <end position="204"/>
    </location>
</feature>
<feature type="domain" description="DUF4399" evidence="3">
    <location>
        <begin position="54"/>
        <end position="144"/>
    </location>
</feature>
<keyword evidence="2" id="KW-0732">Signal</keyword>
<evidence type="ECO:0000256" key="1">
    <source>
        <dbReference type="SAM" id="MobiDB-lite"/>
    </source>
</evidence>
<accession>A0ABX2CIR2</accession>
<dbReference type="EMBL" id="JABFDN010000009">
    <property type="protein sequence ID" value="NPU68078.1"/>
    <property type="molecule type" value="Genomic_DNA"/>
</dbReference>
<gene>
    <name evidence="4" type="ORF">HL667_23960</name>
</gene>
<proteinExistence type="predicted"/>
<comment type="caution">
    <text evidence="4">The sequence shown here is derived from an EMBL/GenBank/DDBJ whole genome shotgun (WGS) entry which is preliminary data.</text>
</comment>